<dbReference type="InterPro" id="IPR000315">
    <property type="entry name" value="Znf_B-box"/>
</dbReference>
<sequence>MTKSITNALFATSSTRPDLQVNNLISEMVAQFRGSIQVKEQQPCVEPGDVPCDVCTGTQLKAVKSCLMCLTAYCHTHLEPLQRVTGLKRNLLVDPMDHLEDGMCKKHNKVLKLFCQTDQVCVCQVCRKMDHKSHPVVPLKEEHEVKIAQLGKMASEVQQMIQERQRKIQEIKDKVEVFKADADREIAEGTELLTALMSYNVAEELNSTKKQAEGLIKELKQEIVDLTNRRSAVRQLLHTKDHLHFLQTFRFLKNPPHARDYM</sequence>
<protein>
    <submittedName>
        <fullName evidence="7">Tripartite motif-containing protein 47</fullName>
    </submittedName>
</protein>
<dbReference type="Pfam" id="PF25600">
    <property type="entry name" value="TRIM_CC"/>
    <property type="match status" value="1"/>
</dbReference>
<evidence type="ECO:0000313" key="7">
    <source>
        <dbReference type="EMBL" id="KAK0145160.1"/>
    </source>
</evidence>
<dbReference type="AlphaFoldDB" id="A0AA47P1P3"/>
<dbReference type="EMBL" id="JAOPHQ010002880">
    <property type="protein sequence ID" value="KAK0145160.1"/>
    <property type="molecule type" value="Genomic_DNA"/>
</dbReference>
<reference evidence="7" key="1">
    <citation type="journal article" date="2023" name="Front. Mar. Sci.">
        <title>A new Merluccius polli reference genome to investigate the effects of global change in West African waters.</title>
        <authorList>
            <person name="Mateo J.L."/>
            <person name="Blanco-Fernandez C."/>
            <person name="Garcia-Vazquez E."/>
            <person name="Machado-Schiaffino G."/>
        </authorList>
    </citation>
    <scope>NUCLEOTIDE SEQUENCE</scope>
    <source>
        <strain evidence="7">C29</strain>
        <tissue evidence="7">Fin</tissue>
    </source>
</reference>
<dbReference type="InterPro" id="IPR058030">
    <property type="entry name" value="TRIM8/14/16/25/29/45/65_CC"/>
</dbReference>
<evidence type="ECO:0000259" key="6">
    <source>
        <dbReference type="PROSITE" id="PS50119"/>
    </source>
</evidence>
<dbReference type="PROSITE" id="PS50119">
    <property type="entry name" value="ZF_BBOX"/>
    <property type="match status" value="1"/>
</dbReference>
<evidence type="ECO:0000256" key="5">
    <source>
        <dbReference type="SAM" id="Coils"/>
    </source>
</evidence>
<dbReference type="InterPro" id="IPR051051">
    <property type="entry name" value="E3_ubiq-ligase_TRIM/RNF"/>
</dbReference>
<evidence type="ECO:0000256" key="4">
    <source>
        <dbReference type="PROSITE-ProRule" id="PRU00024"/>
    </source>
</evidence>
<gene>
    <name evidence="7" type="primary">TRIM47_5</name>
    <name evidence="7" type="ORF">N1851_015951</name>
</gene>
<dbReference type="Gene3D" id="3.30.160.60">
    <property type="entry name" value="Classic Zinc Finger"/>
    <property type="match status" value="1"/>
</dbReference>
<accession>A0AA47P1P3</accession>
<comment type="caution">
    <text evidence="7">The sequence shown here is derived from an EMBL/GenBank/DDBJ whole genome shotgun (WGS) entry which is preliminary data.</text>
</comment>
<dbReference type="GO" id="GO:0008270">
    <property type="term" value="F:zinc ion binding"/>
    <property type="evidence" value="ECO:0007669"/>
    <property type="project" value="UniProtKB-KW"/>
</dbReference>
<organism evidence="7 8">
    <name type="scientific">Merluccius polli</name>
    <name type="common">Benguela hake</name>
    <name type="synonym">Merluccius cadenati</name>
    <dbReference type="NCBI Taxonomy" id="89951"/>
    <lineage>
        <taxon>Eukaryota</taxon>
        <taxon>Metazoa</taxon>
        <taxon>Chordata</taxon>
        <taxon>Craniata</taxon>
        <taxon>Vertebrata</taxon>
        <taxon>Euteleostomi</taxon>
        <taxon>Actinopterygii</taxon>
        <taxon>Neopterygii</taxon>
        <taxon>Teleostei</taxon>
        <taxon>Neoteleostei</taxon>
        <taxon>Acanthomorphata</taxon>
        <taxon>Zeiogadaria</taxon>
        <taxon>Gadariae</taxon>
        <taxon>Gadiformes</taxon>
        <taxon>Gadoidei</taxon>
        <taxon>Merlucciidae</taxon>
        <taxon>Merluccius</taxon>
    </lineage>
</organism>
<dbReference type="SMART" id="SM00336">
    <property type="entry name" value="BBOX"/>
    <property type="match status" value="1"/>
</dbReference>
<keyword evidence="2 4" id="KW-0863">Zinc-finger</keyword>
<dbReference type="Proteomes" id="UP001174136">
    <property type="component" value="Unassembled WGS sequence"/>
</dbReference>
<dbReference type="Gene3D" id="4.10.830.40">
    <property type="match status" value="1"/>
</dbReference>
<name>A0AA47P1P3_MERPO</name>
<evidence type="ECO:0000256" key="1">
    <source>
        <dbReference type="ARBA" id="ARBA00022723"/>
    </source>
</evidence>
<evidence type="ECO:0000256" key="2">
    <source>
        <dbReference type="ARBA" id="ARBA00022771"/>
    </source>
</evidence>
<feature type="domain" description="B box-type" evidence="6">
    <location>
        <begin position="99"/>
        <end position="139"/>
    </location>
</feature>
<dbReference type="PANTHER" id="PTHR25465:SF32">
    <property type="entry name" value="BLOODTHIRSTY-RELATED GENE FAMILY, MEMBER 16 ISOFORM X1-RELATED"/>
    <property type="match status" value="1"/>
</dbReference>
<dbReference type="PANTHER" id="PTHR25465">
    <property type="entry name" value="B-BOX DOMAIN CONTAINING"/>
    <property type="match status" value="1"/>
</dbReference>
<dbReference type="SUPFAM" id="SSF57845">
    <property type="entry name" value="B-box zinc-binding domain"/>
    <property type="match status" value="1"/>
</dbReference>
<evidence type="ECO:0000313" key="8">
    <source>
        <dbReference type="Proteomes" id="UP001174136"/>
    </source>
</evidence>
<evidence type="ECO:0000256" key="3">
    <source>
        <dbReference type="ARBA" id="ARBA00022833"/>
    </source>
</evidence>
<dbReference type="CDD" id="cd19769">
    <property type="entry name" value="Bbox2_TRIM16-like"/>
    <property type="match status" value="1"/>
</dbReference>
<keyword evidence="8" id="KW-1185">Reference proteome</keyword>
<keyword evidence="3" id="KW-0862">Zinc</keyword>
<dbReference type="Pfam" id="PF00643">
    <property type="entry name" value="zf-B_box"/>
    <property type="match status" value="1"/>
</dbReference>
<proteinExistence type="predicted"/>
<feature type="coiled-coil region" evidence="5">
    <location>
        <begin position="154"/>
        <end position="236"/>
    </location>
</feature>
<keyword evidence="5" id="KW-0175">Coiled coil</keyword>
<keyword evidence="1" id="KW-0479">Metal-binding</keyword>